<dbReference type="AlphaFoldDB" id="A0A927L6K3"/>
<reference evidence="1" key="1">
    <citation type="submission" date="2020-09" db="EMBL/GenBank/DDBJ databases">
        <title>Streptomyces canutascabiei sp. nov., which causes potato common scab and is distributed across the world.</title>
        <authorList>
            <person name="Nguyen H.P."/>
            <person name="Weisberg A.J."/>
            <person name="Chang J.H."/>
            <person name="Clarke C.R."/>
        </authorList>
    </citation>
    <scope>NUCLEOTIDE SEQUENCE</scope>
    <source>
        <strain evidence="1">ID-01-6.2a</strain>
    </source>
</reference>
<name>A0A927L6K3_9ACTN</name>
<comment type="caution">
    <text evidence="1">The sequence shown here is derived from an EMBL/GenBank/DDBJ whole genome shotgun (WGS) entry which is preliminary data.</text>
</comment>
<evidence type="ECO:0000313" key="1">
    <source>
        <dbReference type="EMBL" id="MBD9723473.1"/>
    </source>
</evidence>
<protein>
    <submittedName>
        <fullName evidence="1">Uncharacterized protein</fullName>
    </submittedName>
</protein>
<proteinExistence type="predicted"/>
<accession>A0A927L6K3</accession>
<dbReference type="RefSeq" id="WP_192360360.1">
    <property type="nucleotide sequence ID" value="NZ_CP119182.1"/>
</dbReference>
<dbReference type="Proteomes" id="UP000661025">
    <property type="component" value="Unassembled WGS sequence"/>
</dbReference>
<evidence type="ECO:0000313" key="2">
    <source>
        <dbReference type="Proteomes" id="UP000661025"/>
    </source>
</evidence>
<gene>
    <name evidence="1" type="ORF">IHE70_09485</name>
</gene>
<dbReference type="GeneID" id="79933767"/>
<organism evidence="1 2">
    <name type="scientific">Streptomyces caniscabiei</name>
    <dbReference type="NCBI Taxonomy" id="2746961"/>
    <lineage>
        <taxon>Bacteria</taxon>
        <taxon>Bacillati</taxon>
        <taxon>Actinomycetota</taxon>
        <taxon>Actinomycetes</taxon>
        <taxon>Kitasatosporales</taxon>
        <taxon>Streptomycetaceae</taxon>
        <taxon>Streptomyces</taxon>
    </lineage>
</organism>
<dbReference type="EMBL" id="JACYXT010000003">
    <property type="protein sequence ID" value="MBD9723473.1"/>
    <property type="molecule type" value="Genomic_DNA"/>
</dbReference>
<sequence>MKFKITTTVTDGHATPQTDVTGTIHATSAEAASIAAVTELNRHGFHITSLPKVEEQH</sequence>